<feature type="compositionally biased region" description="Pro residues" evidence="4">
    <location>
        <begin position="501"/>
        <end position="535"/>
    </location>
</feature>
<organism evidence="5 6">
    <name type="scientific">Betta splendens</name>
    <name type="common">Siamese fighting fish</name>
    <dbReference type="NCBI Taxonomy" id="158456"/>
    <lineage>
        <taxon>Eukaryota</taxon>
        <taxon>Metazoa</taxon>
        <taxon>Chordata</taxon>
        <taxon>Craniata</taxon>
        <taxon>Vertebrata</taxon>
        <taxon>Euteleostomi</taxon>
        <taxon>Actinopterygii</taxon>
        <taxon>Neopterygii</taxon>
        <taxon>Teleostei</taxon>
        <taxon>Neoteleostei</taxon>
        <taxon>Acanthomorphata</taxon>
        <taxon>Anabantaria</taxon>
        <taxon>Anabantiformes</taxon>
        <taxon>Anabantoidei</taxon>
        <taxon>Osphronemidae</taxon>
        <taxon>Betta</taxon>
    </lineage>
</organism>
<name>A0A9W2XWZ3_BETSP</name>
<keyword evidence="5" id="KW-1185">Reference proteome</keyword>
<sequence length="674" mass="76149">MTEDDLNRIEKQIENLQVMHKVSEVEKELEQLEQELHQLLPVSAALNQGHFSVNPKQVHGQAEDLPAWCSNISTLLKSMAILLATLGGKEIDILDLICPTSSQDTAVSTGHSETAVSAGTGPIGRSQSFSTREEVEKEIKQCGVSVKNLKANYEIQSQSVDNKANWSYKRKRSLPVISESSYPPETVLEEDVPCSSAIILEPSTNGDLAPAAESLPLVEEPVIIPSHAPKTYESSEEVAPTNIQQFTPDHSAGRTLNNDQLTRSLEVQTDISYVQECIEMRKERIVFLFLEHWRKYTISESYRTKYTGRKGPHLDVGWEDYNQFSAQHGGEMRSEDDKLFLFMKSKQVVGNLIGHWRTIMSQVPTRQIRRLSRAQMIYWPEHFLPHINGSPVSYENLTLDLFMLGYFQLLEMDMSRNERKFRHLLCYEMFDRLGSHKWEVIREFHKDVMEEIERGKRDWADGFEDIKLKYFGDLDEVGGVMTDSLCSMFPDTSPLELQESLPPPPSHPPPPPPTTHPAQPPPNVQQSTTPPPHASPPDSQSDLFPSSLSSPAAQNGALDVKASEQMPSGEAVAYNGNNPYQDQAPELVRIPNATAKDQTPQKTSENAKPDPLNNVTPVNIKEESHGNKILKDEPNEDSIKAIYELKEFSNEEIIRYIDRSFAFWKEKEAELFDI</sequence>
<dbReference type="AlphaFoldDB" id="A0A9W2XWZ3"/>
<keyword evidence="1" id="KW-0677">Repeat</keyword>
<accession>A0A9W2XWZ3</accession>
<evidence type="ECO:0000256" key="2">
    <source>
        <dbReference type="ARBA" id="ARBA00023043"/>
    </source>
</evidence>
<dbReference type="RefSeq" id="XP_055366105.1">
    <property type="nucleotide sequence ID" value="XM_055510130.1"/>
</dbReference>
<dbReference type="GeneID" id="129604309"/>
<proteinExistence type="predicted"/>
<evidence type="ECO:0000313" key="5">
    <source>
        <dbReference type="Proteomes" id="UP000515150"/>
    </source>
</evidence>
<feature type="compositionally biased region" description="Basic and acidic residues" evidence="4">
    <location>
        <begin position="620"/>
        <end position="632"/>
    </location>
</feature>
<gene>
    <name evidence="6" type="primary">LOC129604309</name>
</gene>
<keyword evidence="3" id="KW-0175">Coiled coil</keyword>
<protein>
    <submittedName>
        <fullName evidence="6">Uncharacterized protein LOC129604309</fullName>
    </submittedName>
</protein>
<dbReference type="PANTHER" id="PTHR24153:SF14">
    <property type="entry name" value="ESPIN"/>
    <property type="match status" value="1"/>
</dbReference>
<keyword evidence="2" id="KW-0040">ANK repeat</keyword>
<evidence type="ECO:0000256" key="1">
    <source>
        <dbReference type="ARBA" id="ARBA00022737"/>
    </source>
</evidence>
<evidence type="ECO:0000256" key="4">
    <source>
        <dbReference type="SAM" id="MobiDB-lite"/>
    </source>
</evidence>
<dbReference type="PANTHER" id="PTHR24153">
    <property type="entry name" value="ESPIN"/>
    <property type="match status" value="1"/>
</dbReference>
<evidence type="ECO:0000256" key="3">
    <source>
        <dbReference type="SAM" id="Coils"/>
    </source>
</evidence>
<dbReference type="GO" id="GO:0051017">
    <property type="term" value="P:actin filament bundle assembly"/>
    <property type="evidence" value="ECO:0007669"/>
    <property type="project" value="TreeGrafter"/>
</dbReference>
<dbReference type="GO" id="GO:0005737">
    <property type="term" value="C:cytoplasm"/>
    <property type="evidence" value="ECO:0007669"/>
    <property type="project" value="TreeGrafter"/>
</dbReference>
<feature type="coiled-coil region" evidence="3">
    <location>
        <begin position="6"/>
        <end position="42"/>
    </location>
</feature>
<dbReference type="KEGG" id="bspl:129604309"/>
<feature type="compositionally biased region" description="Polar residues" evidence="4">
    <location>
        <begin position="595"/>
        <end position="606"/>
    </location>
</feature>
<dbReference type="InterPro" id="IPR052420">
    <property type="entry name" value="Espin/Espin-like"/>
</dbReference>
<reference evidence="6" key="1">
    <citation type="submission" date="2025-08" db="UniProtKB">
        <authorList>
            <consortium name="RefSeq"/>
        </authorList>
    </citation>
    <scope>IDENTIFICATION</scope>
</reference>
<dbReference type="Proteomes" id="UP000515150">
    <property type="component" value="Chromosome 7"/>
</dbReference>
<feature type="region of interest" description="Disordered" evidence="4">
    <location>
        <begin position="489"/>
        <end position="632"/>
    </location>
</feature>
<dbReference type="OrthoDB" id="10261302at2759"/>
<feature type="region of interest" description="Disordered" evidence="4">
    <location>
        <begin position="112"/>
        <end position="131"/>
    </location>
</feature>
<evidence type="ECO:0000313" key="6">
    <source>
        <dbReference type="RefSeq" id="XP_055366105.1"/>
    </source>
</evidence>
<dbReference type="GO" id="GO:0051015">
    <property type="term" value="F:actin filament binding"/>
    <property type="evidence" value="ECO:0007669"/>
    <property type="project" value="TreeGrafter"/>
</dbReference>
<feature type="compositionally biased region" description="Low complexity" evidence="4">
    <location>
        <begin position="536"/>
        <end position="554"/>
    </location>
</feature>